<sequence length="227" mass="24907">MTSWTELPRATFDLETTGIDVRTARIVTASLILVDAEGEVIRQAEWLADPGVEIPEEASKVHGITTEYAKANGKPGQQVAYEVAMALGGLFADGVPVIAFNAAYDFSVMHYELSRYGFPPLTAFPVLDPLVINKQVHKFKKGKRTLEVLAQEYNVELDNAHSSTADAIAAERVLTAMSLEYPDELEQDAVTLHNAQIGWAAEQAADLQAYFDRIGKQADIDGTWPVR</sequence>
<dbReference type="SMART" id="SM00479">
    <property type="entry name" value="EXOIII"/>
    <property type="match status" value="1"/>
</dbReference>
<proteinExistence type="predicted"/>
<dbReference type="AlphaFoldDB" id="A0A7H2BFL7"/>
<dbReference type="Gene3D" id="3.30.420.10">
    <property type="entry name" value="Ribonuclease H-like superfamily/Ribonuclease H"/>
    <property type="match status" value="1"/>
</dbReference>
<dbReference type="CDD" id="cd06127">
    <property type="entry name" value="DEDDh"/>
    <property type="match status" value="1"/>
</dbReference>
<keyword evidence="6" id="KW-1185">Reference proteome</keyword>
<dbReference type="GeneID" id="96623415"/>
<dbReference type="Proteomes" id="UP000516404">
    <property type="component" value="Chromosome"/>
</dbReference>
<dbReference type="PANTHER" id="PTHR30231:SF4">
    <property type="entry name" value="PROTEIN NEN2"/>
    <property type="match status" value="1"/>
</dbReference>
<evidence type="ECO:0000256" key="1">
    <source>
        <dbReference type="ARBA" id="ARBA00022722"/>
    </source>
</evidence>
<evidence type="ECO:0000313" key="5">
    <source>
        <dbReference type="EMBL" id="QNV38463.1"/>
    </source>
</evidence>
<dbReference type="RefSeq" id="WP_168613794.1">
    <property type="nucleotide sequence ID" value="NZ_BAAAOX010000010.1"/>
</dbReference>
<dbReference type="KEGG" id="rter:IDM49_04145"/>
<keyword evidence="3 5" id="KW-0269">Exonuclease</keyword>
<name>A0A7H2BFL7_9MICC</name>
<evidence type="ECO:0000256" key="2">
    <source>
        <dbReference type="ARBA" id="ARBA00022801"/>
    </source>
</evidence>
<organism evidence="5 6">
    <name type="scientific">Rothia terrae</name>
    <dbReference type="NCBI Taxonomy" id="396015"/>
    <lineage>
        <taxon>Bacteria</taxon>
        <taxon>Bacillati</taxon>
        <taxon>Actinomycetota</taxon>
        <taxon>Actinomycetes</taxon>
        <taxon>Micrococcales</taxon>
        <taxon>Micrococcaceae</taxon>
        <taxon>Rothia</taxon>
    </lineage>
</organism>
<keyword evidence="2" id="KW-0378">Hydrolase</keyword>
<dbReference type="SUPFAM" id="SSF53098">
    <property type="entry name" value="Ribonuclease H-like"/>
    <property type="match status" value="1"/>
</dbReference>
<evidence type="ECO:0000256" key="3">
    <source>
        <dbReference type="ARBA" id="ARBA00022839"/>
    </source>
</evidence>
<feature type="domain" description="Exonuclease" evidence="4">
    <location>
        <begin position="8"/>
        <end position="183"/>
    </location>
</feature>
<dbReference type="GO" id="GO:0005829">
    <property type="term" value="C:cytosol"/>
    <property type="evidence" value="ECO:0007669"/>
    <property type="project" value="TreeGrafter"/>
</dbReference>
<dbReference type="EMBL" id="CP061539">
    <property type="protein sequence ID" value="QNV38463.1"/>
    <property type="molecule type" value="Genomic_DNA"/>
</dbReference>
<dbReference type="GO" id="GO:0008408">
    <property type="term" value="F:3'-5' exonuclease activity"/>
    <property type="evidence" value="ECO:0007669"/>
    <property type="project" value="TreeGrafter"/>
</dbReference>
<dbReference type="PANTHER" id="PTHR30231">
    <property type="entry name" value="DNA POLYMERASE III SUBUNIT EPSILON"/>
    <property type="match status" value="1"/>
</dbReference>
<evidence type="ECO:0000313" key="6">
    <source>
        <dbReference type="Proteomes" id="UP000516404"/>
    </source>
</evidence>
<dbReference type="NCBIfam" id="NF005927">
    <property type="entry name" value="PRK07942.1"/>
    <property type="match status" value="1"/>
</dbReference>
<evidence type="ECO:0000259" key="4">
    <source>
        <dbReference type="SMART" id="SM00479"/>
    </source>
</evidence>
<dbReference type="InterPro" id="IPR036397">
    <property type="entry name" value="RNaseH_sf"/>
</dbReference>
<dbReference type="GO" id="GO:0003676">
    <property type="term" value="F:nucleic acid binding"/>
    <property type="evidence" value="ECO:0007669"/>
    <property type="project" value="InterPro"/>
</dbReference>
<accession>A0A7H2BFL7</accession>
<gene>
    <name evidence="5" type="ORF">IDM49_04145</name>
</gene>
<dbReference type="Pfam" id="PF00929">
    <property type="entry name" value="RNase_T"/>
    <property type="match status" value="1"/>
</dbReference>
<reference evidence="5 6" key="1">
    <citation type="submission" date="2020-09" db="EMBL/GenBank/DDBJ databases">
        <title>Investigation of environmental microbes.</title>
        <authorList>
            <person name="Ou Y."/>
            <person name="Kang Q."/>
        </authorList>
    </citation>
    <scope>NUCLEOTIDE SEQUENCE [LARGE SCALE GENOMIC DNA]</scope>
    <source>
        <strain evidence="5 6">KJZ-14</strain>
    </source>
</reference>
<dbReference type="InterPro" id="IPR013520">
    <property type="entry name" value="Ribonucl_H"/>
</dbReference>
<keyword evidence="1" id="KW-0540">Nuclease</keyword>
<protein>
    <submittedName>
        <fullName evidence="5">3'-5' exonuclease</fullName>
    </submittedName>
</protein>
<dbReference type="InterPro" id="IPR012337">
    <property type="entry name" value="RNaseH-like_sf"/>
</dbReference>